<reference evidence="2" key="1">
    <citation type="journal article" date="2015" name="ISME J.">
        <title>Draft Genome Sequence of Streptomyces incarnatus NRRL8089, which Produces the Nucleoside Antibiotic Sinefungin.</title>
        <authorList>
            <person name="Oshima K."/>
            <person name="Hattori M."/>
            <person name="Shimizu H."/>
            <person name="Fukuda K."/>
            <person name="Nemoto M."/>
            <person name="Inagaki K."/>
            <person name="Tamura T."/>
        </authorList>
    </citation>
    <scope>NUCLEOTIDE SEQUENCE</scope>
    <source>
        <strain evidence="2">FACHB-1277</strain>
    </source>
</reference>
<feature type="compositionally biased region" description="Basic and acidic residues" evidence="1">
    <location>
        <begin position="15"/>
        <end position="29"/>
    </location>
</feature>
<gene>
    <name evidence="2" type="ORF">H6F44_02620</name>
</gene>
<feature type="compositionally biased region" description="Polar residues" evidence="1">
    <location>
        <begin position="88"/>
        <end position="105"/>
    </location>
</feature>
<feature type="region of interest" description="Disordered" evidence="1">
    <location>
        <begin position="15"/>
        <end position="69"/>
    </location>
</feature>
<organism evidence="2 3">
    <name type="scientific">Pseudanabaena cinerea FACHB-1277</name>
    <dbReference type="NCBI Taxonomy" id="2949581"/>
    <lineage>
        <taxon>Bacteria</taxon>
        <taxon>Bacillati</taxon>
        <taxon>Cyanobacteriota</taxon>
        <taxon>Cyanophyceae</taxon>
        <taxon>Pseudanabaenales</taxon>
        <taxon>Pseudanabaenaceae</taxon>
        <taxon>Pseudanabaena</taxon>
        <taxon>Pseudanabaena cinerea</taxon>
    </lineage>
</organism>
<comment type="caution">
    <text evidence="2">The sequence shown here is derived from an EMBL/GenBank/DDBJ whole genome shotgun (WGS) entry which is preliminary data.</text>
</comment>
<evidence type="ECO:0000256" key="1">
    <source>
        <dbReference type="SAM" id="MobiDB-lite"/>
    </source>
</evidence>
<feature type="compositionally biased region" description="Polar residues" evidence="1">
    <location>
        <begin position="30"/>
        <end position="41"/>
    </location>
</feature>
<name>A0A926UQ52_9CYAN</name>
<accession>A0A926UQ52</accession>
<feature type="region of interest" description="Disordered" evidence="1">
    <location>
        <begin position="84"/>
        <end position="105"/>
    </location>
</feature>
<keyword evidence="3" id="KW-1185">Reference proteome</keyword>
<protein>
    <submittedName>
        <fullName evidence="2">Uncharacterized protein</fullName>
    </submittedName>
</protein>
<feature type="compositionally biased region" description="Polar residues" evidence="1">
    <location>
        <begin position="50"/>
        <end position="69"/>
    </location>
</feature>
<sequence length="105" mass="12264">MNTSMFTLLNLNMGSRDRHINPQTNDRHFNLTNQRSPLHPTNSDRHIIHNQRSPSHSTNQRSQLTSNQTAIAYFPRHYKCSKRLPLIPQTSDRPLNSHNQRSPQL</sequence>
<reference evidence="2" key="2">
    <citation type="submission" date="2020-08" db="EMBL/GenBank/DDBJ databases">
        <authorList>
            <person name="Chen M."/>
            <person name="Teng W."/>
            <person name="Zhao L."/>
            <person name="Hu C."/>
            <person name="Zhou Y."/>
            <person name="Han B."/>
            <person name="Song L."/>
            <person name="Shu W."/>
        </authorList>
    </citation>
    <scope>NUCLEOTIDE SEQUENCE</scope>
    <source>
        <strain evidence="2">FACHB-1277</strain>
    </source>
</reference>
<proteinExistence type="predicted"/>
<dbReference type="RefSeq" id="WP_190349366.1">
    <property type="nucleotide sequence ID" value="NZ_JACJPY010000005.1"/>
</dbReference>
<evidence type="ECO:0000313" key="2">
    <source>
        <dbReference type="EMBL" id="MBD2149024.1"/>
    </source>
</evidence>
<dbReference type="AlphaFoldDB" id="A0A926UQ52"/>
<dbReference type="Proteomes" id="UP000631421">
    <property type="component" value="Unassembled WGS sequence"/>
</dbReference>
<evidence type="ECO:0000313" key="3">
    <source>
        <dbReference type="Proteomes" id="UP000631421"/>
    </source>
</evidence>
<dbReference type="EMBL" id="JACJPY010000005">
    <property type="protein sequence ID" value="MBD2149024.1"/>
    <property type="molecule type" value="Genomic_DNA"/>
</dbReference>